<dbReference type="EMBL" id="BK016244">
    <property type="protein sequence ID" value="DAG04481.1"/>
    <property type="molecule type" value="Genomic_DNA"/>
</dbReference>
<reference evidence="1" key="1">
    <citation type="journal article" date="2021" name="Proc. Natl. Acad. Sci. U.S.A.">
        <title>A Catalog of Tens of Thousands of Viruses from Human Metagenomes Reveals Hidden Associations with Chronic Diseases.</title>
        <authorList>
            <person name="Tisza M.J."/>
            <person name="Buck C.B."/>
        </authorList>
    </citation>
    <scope>NUCLEOTIDE SEQUENCE</scope>
    <source>
        <strain evidence="1">CtDXu9</strain>
    </source>
</reference>
<proteinExistence type="predicted"/>
<protein>
    <submittedName>
        <fullName evidence="1">Restriction enzyme</fullName>
    </submittedName>
</protein>
<evidence type="ECO:0000313" key="1">
    <source>
        <dbReference type="EMBL" id="DAG04481.1"/>
    </source>
</evidence>
<sequence>MWKNIPKNYVDEKYPELIPLFKNREDAHNGVSSSKKIEFVCPCCNKIYVRSICDIVRSGRVPCVTCSDGFSYPEKFMANVLSQLNIDFKYHVKEPWTQSYIYDFVFDYNNWKYIIETDGGLGHGHNEISDRTKQKTILIDKTKDDIARKNGYIMLRIDCNYNDNNRYEYIKESIYTTLSSMFDLSCVDWEKCHLSSLESKFKLAIDCYKSGIKYLDELEVSTGIKQRTIIKYLREAMNTGILDKETIMSTNPYKDLPPNVRFINEGHFNSRSRLVYCYEDAIIFDSIETVSNYYGFHKGSLLQAIKNKNGLIKGKHFNFYDNLPENFEFISQQFSSDNYPRNKHIYQYDLEKNLIAEYVNANHLRQMHPNYFYQNIWKACNCSRNTAYGFIWSFDKF</sequence>
<organism evidence="1">
    <name type="scientific">Siphoviridae sp. ctDXu9</name>
    <dbReference type="NCBI Taxonomy" id="2825387"/>
    <lineage>
        <taxon>Viruses</taxon>
        <taxon>Duplodnaviria</taxon>
        <taxon>Heunggongvirae</taxon>
        <taxon>Uroviricota</taxon>
        <taxon>Caudoviricetes</taxon>
    </lineage>
</organism>
<accession>A0A8S5VCI2</accession>
<name>A0A8S5VCI2_9CAUD</name>
<dbReference type="Gene3D" id="3.40.960.10">
    <property type="entry name" value="VSR Endonuclease"/>
    <property type="match status" value="1"/>
</dbReference>
<dbReference type="Gene3D" id="1.10.10.10">
    <property type="entry name" value="Winged helix-like DNA-binding domain superfamily/Winged helix DNA-binding domain"/>
    <property type="match status" value="1"/>
</dbReference>
<dbReference type="InterPro" id="IPR036388">
    <property type="entry name" value="WH-like_DNA-bd_sf"/>
</dbReference>